<evidence type="ECO:0000313" key="2">
    <source>
        <dbReference type="Proteomes" id="UP000533017"/>
    </source>
</evidence>
<dbReference type="RefSeq" id="WP_092881521.1">
    <property type="nucleotide sequence ID" value="NZ_FOOI01000002.1"/>
</dbReference>
<protein>
    <recommendedName>
        <fullName evidence="3">Methyltransferase domain-containing protein</fullName>
    </recommendedName>
</protein>
<dbReference type="EMBL" id="JACBZA010000001">
    <property type="protein sequence ID" value="NYH81526.1"/>
    <property type="molecule type" value="Genomic_DNA"/>
</dbReference>
<sequence>MAKTDWHEWHAKYDDPAGSLSKRLGTVRTELTRILDARGSHPTQLVSICAGDGRDVLPVLAAGRGHVSAVLVELDGDLAGTARREAAGLGLHGIDVRTADAGALDSYLEVPRADVFLACGVFGNITHEDLETTIATLPQLLAPHASVIWTRGAERTEDPSASTGDPVDLVREVFAQQDFVEDTVIRPHDAGFRVGVHRFVGAPTTPRHGGHMFRFIR</sequence>
<evidence type="ECO:0008006" key="3">
    <source>
        <dbReference type="Google" id="ProtNLM"/>
    </source>
</evidence>
<dbReference type="SUPFAM" id="SSF53335">
    <property type="entry name" value="S-adenosyl-L-methionine-dependent methyltransferases"/>
    <property type="match status" value="1"/>
</dbReference>
<dbReference type="Gene3D" id="3.40.50.150">
    <property type="entry name" value="Vaccinia Virus protein VP39"/>
    <property type="match status" value="1"/>
</dbReference>
<dbReference type="CDD" id="cd02440">
    <property type="entry name" value="AdoMet_MTases"/>
    <property type="match status" value="1"/>
</dbReference>
<proteinExistence type="predicted"/>
<evidence type="ECO:0000313" key="1">
    <source>
        <dbReference type="EMBL" id="NYH81526.1"/>
    </source>
</evidence>
<name>A0ABX2RZQ1_9ACTN</name>
<comment type="caution">
    <text evidence="1">The sequence shown here is derived from an EMBL/GenBank/DDBJ whole genome shotgun (WGS) entry which is preliminary data.</text>
</comment>
<organism evidence="1 2">
    <name type="scientific">Actinopolymorpha cephalotaxi</name>
    <dbReference type="NCBI Taxonomy" id="504797"/>
    <lineage>
        <taxon>Bacteria</taxon>
        <taxon>Bacillati</taxon>
        <taxon>Actinomycetota</taxon>
        <taxon>Actinomycetes</taxon>
        <taxon>Propionibacteriales</taxon>
        <taxon>Actinopolymorphaceae</taxon>
        <taxon>Actinopolymorpha</taxon>
    </lineage>
</organism>
<keyword evidence="2" id="KW-1185">Reference proteome</keyword>
<dbReference type="InterPro" id="IPR029063">
    <property type="entry name" value="SAM-dependent_MTases_sf"/>
</dbReference>
<gene>
    <name evidence="1" type="ORF">FHR37_000377</name>
</gene>
<reference evidence="1 2" key="1">
    <citation type="submission" date="2020-07" db="EMBL/GenBank/DDBJ databases">
        <title>Sequencing the genomes of 1000 actinobacteria strains.</title>
        <authorList>
            <person name="Klenk H.-P."/>
        </authorList>
    </citation>
    <scope>NUCLEOTIDE SEQUENCE [LARGE SCALE GENOMIC DNA]</scope>
    <source>
        <strain evidence="1 2">DSM 45117</strain>
    </source>
</reference>
<accession>A0ABX2RZQ1</accession>
<dbReference type="Proteomes" id="UP000533017">
    <property type="component" value="Unassembled WGS sequence"/>
</dbReference>